<accession>A0A6J1SUL9</accession>
<dbReference type="RefSeq" id="XP_026284974.1">
    <property type="nucleotide sequence ID" value="XM_026429189.2"/>
</dbReference>
<gene>
    <name evidence="3" type="primary">LOC113210973</name>
</gene>
<proteinExistence type="inferred from homology"/>
<comment type="similarity">
    <text evidence="1">Belongs to the MT-A70-like family.</text>
</comment>
<name>A0A6J1SUL9_FRAOC</name>
<evidence type="ECO:0000313" key="2">
    <source>
        <dbReference type="Proteomes" id="UP000504606"/>
    </source>
</evidence>
<dbReference type="PROSITE" id="PS51143">
    <property type="entry name" value="MT_A70"/>
    <property type="match status" value="1"/>
</dbReference>
<dbReference type="InterPro" id="IPR007757">
    <property type="entry name" value="MT-A70-like"/>
</dbReference>
<keyword evidence="3" id="KW-0808">Transferase</keyword>
<dbReference type="GO" id="GO:0005634">
    <property type="term" value="C:nucleus"/>
    <property type="evidence" value="ECO:0007669"/>
    <property type="project" value="TreeGrafter"/>
</dbReference>
<evidence type="ECO:0000256" key="1">
    <source>
        <dbReference type="PROSITE-ProRule" id="PRU00489"/>
    </source>
</evidence>
<dbReference type="PANTHER" id="PTHR12829:SF4">
    <property type="entry name" value="N(6)-ADENINE-SPECIFIC METHYLTRANSFERASE METTL4"/>
    <property type="match status" value="1"/>
</dbReference>
<dbReference type="Pfam" id="PF05063">
    <property type="entry name" value="MT-A70"/>
    <property type="match status" value="1"/>
</dbReference>
<dbReference type="OrthoDB" id="61116at2759"/>
<dbReference type="PANTHER" id="PTHR12829">
    <property type="entry name" value="N6-ADENOSINE-METHYLTRANSFERASE"/>
    <property type="match status" value="1"/>
</dbReference>
<sequence length="381" mass="43974">MSVLFESPDGLVVCHAKYLETIYSVVHKENNVIKLKPNKDLFLVKTPYMKDAEAIRKVRVCDDSCTNSQTKKRKHDKVCSEKLLESKVMLTKNGYNKLLNEAQLHNHFLFTPSLTDICENNKQARLLSEKLYRESSDWLSAPFNGENNSDDALLKKIGSEYFVFPPHSNFFCRDVLDIQHHLDSLGKFDLILLDPPWWNKYIRRKKAKCLQEGYKMMYNNCLTEIPLDKLLAHGGIIAVWCTNSKQNLEELKEKLLPFWGVKQVAQWTWMKVTLSGQPVCPFSEPPGKQPFEQLIFAVRPDEVKLFPTPPDGKIFMSVPSSIHSHKPPIFDMLKPYLPAESRCLEIFARYLLPNWTSWGLEVLKLQHASLYDQDEIPANSS</sequence>
<dbReference type="Gene3D" id="3.40.50.150">
    <property type="entry name" value="Vaccinia Virus protein VP39"/>
    <property type="match status" value="1"/>
</dbReference>
<keyword evidence="3" id="KW-0489">Methyltransferase</keyword>
<evidence type="ECO:0000313" key="3">
    <source>
        <dbReference type="RefSeq" id="XP_026284974.1"/>
    </source>
</evidence>
<dbReference type="InterPro" id="IPR029063">
    <property type="entry name" value="SAM-dependent_MTases_sf"/>
</dbReference>
<dbReference type="KEGG" id="foc:113210973"/>
<reference evidence="3" key="1">
    <citation type="submission" date="2025-08" db="UniProtKB">
        <authorList>
            <consortium name="RefSeq"/>
        </authorList>
    </citation>
    <scope>IDENTIFICATION</scope>
    <source>
        <tissue evidence="3">Whole organism</tissue>
    </source>
</reference>
<dbReference type="AlphaFoldDB" id="A0A6J1SUL9"/>
<dbReference type="GO" id="GO:0008168">
    <property type="term" value="F:methyltransferase activity"/>
    <property type="evidence" value="ECO:0007669"/>
    <property type="project" value="UniProtKB-KW"/>
</dbReference>
<keyword evidence="2" id="KW-1185">Reference proteome</keyword>
<dbReference type="GO" id="GO:0003676">
    <property type="term" value="F:nucleic acid binding"/>
    <property type="evidence" value="ECO:0007669"/>
    <property type="project" value="InterPro"/>
</dbReference>
<dbReference type="Proteomes" id="UP000504606">
    <property type="component" value="Unplaced"/>
</dbReference>
<dbReference type="CTD" id="64863"/>
<organism evidence="2 3">
    <name type="scientific">Frankliniella occidentalis</name>
    <name type="common">Western flower thrips</name>
    <name type="synonym">Euthrips occidentalis</name>
    <dbReference type="NCBI Taxonomy" id="133901"/>
    <lineage>
        <taxon>Eukaryota</taxon>
        <taxon>Metazoa</taxon>
        <taxon>Ecdysozoa</taxon>
        <taxon>Arthropoda</taxon>
        <taxon>Hexapoda</taxon>
        <taxon>Insecta</taxon>
        <taxon>Pterygota</taxon>
        <taxon>Neoptera</taxon>
        <taxon>Paraneoptera</taxon>
        <taxon>Thysanoptera</taxon>
        <taxon>Terebrantia</taxon>
        <taxon>Thripoidea</taxon>
        <taxon>Thripidae</taxon>
        <taxon>Frankliniella</taxon>
    </lineage>
</organism>
<dbReference type="InterPro" id="IPR002052">
    <property type="entry name" value="DNA_methylase_N6_adenine_CS"/>
</dbReference>
<dbReference type="GeneID" id="113210973"/>
<dbReference type="GO" id="GO:0032259">
    <property type="term" value="P:methylation"/>
    <property type="evidence" value="ECO:0007669"/>
    <property type="project" value="UniProtKB-KW"/>
</dbReference>
<dbReference type="PROSITE" id="PS00092">
    <property type="entry name" value="N6_MTASE"/>
    <property type="match status" value="1"/>
</dbReference>
<dbReference type="SUPFAM" id="SSF53335">
    <property type="entry name" value="S-adenosyl-L-methionine-dependent methyltransferases"/>
    <property type="match status" value="1"/>
</dbReference>
<protein>
    <submittedName>
        <fullName evidence="3">N(6)-adenine-specific methyltransferase METTL4 isoform X1</fullName>
    </submittedName>
</protein>